<name>A0A420WED7_9PROT</name>
<dbReference type="Proteomes" id="UP000282211">
    <property type="component" value="Unassembled WGS sequence"/>
</dbReference>
<evidence type="ECO:0000256" key="2">
    <source>
        <dbReference type="SAM" id="SignalP"/>
    </source>
</evidence>
<organism evidence="3 4">
    <name type="scientific">Litorimonas taeanensis</name>
    <dbReference type="NCBI Taxonomy" id="568099"/>
    <lineage>
        <taxon>Bacteria</taxon>
        <taxon>Pseudomonadati</taxon>
        <taxon>Pseudomonadota</taxon>
        <taxon>Alphaproteobacteria</taxon>
        <taxon>Maricaulales</taxon>
        <taxon>Robiginitomaculaceae</taxon>
    </lineage>
</organism>
<feature type="signal peptide" evidence="2">
    <location>
        <begin position="1"/>
        <end position="26"/>
    </location>
</feature>
<gene>
    <name evidence="3" type="ORF">DES40_2197</name>
</gene>
<dbReference type="EMBL" id="RBII01000002">
    <property type="protein sequence ID" value="RKQ69397.1"/>
    <property type="molecule type" value="Genomic_DNA"/>
</dbReference>
<keyword evidence="4" id="KW-1185">Reference proteome</keyword>
<sequence>MSNRYKTAFVVCAALLSTTIATSAHAENAFNKFPLEKGVAQTEWVHASNYVEPVTTIKLSSKSKTRIKRVVKPVPAKPTNRIAFVTEQSSVMLTDGFNKMSPSEGGSKMATPVFIDNNAKRAR</sequence>
<evidence type="ECO:0000256" key="1">
    <source>
        <dbReference type="SAM" id="MobiDB-lite"/>
    </source>
</evidence>
<evidence type="ECO:0000313" key="4">
    <source>
        <dbReference type="Proteomes" id="UP000282211"/>
    </source>
</evidence>
<accession>A0A420WED7</accession>
<feature type="region of interest" description="Disordered" evidence="1">
    <location>
        <begin position="96"/>
        <end position="123"/>
    </location>
</feature>
<protein>
    <submittedName>
        <fullName evidence="3">Uncharacterized protein</fullName>
    </submittedName>
</protein>
<evidence type="ECO:0000313" key="3">
    <source>
        <dbReference type="EMBL" id="RKQ69397.1"/>
    </source>
</evidence>
<dbReference type="RefSeq" id="WP_121102024.1">
    <property type="nucleotide sequence ID" value="NZ_RBII01000002.1"/>
</dbReference>
<dbReference type="AlphaFoldDB" id="A0A420WED7"/>
<proteinExistence type="predicted"/>
<comment type="caution">
    <text evidence="3">The sequence shown here is derived from an EMBL/GenBank/DDBJ whole genome shotgun (WGS) entry which is preliminary data.</text>
</comment>
<keyword evidence="2" id="KW-0732">Signal</keyword>
<reference evidence="3 4" key="1">
    <citation type="submission" date="2018-10" db="EMBL/GenBank/DDBJ databases">
        <title>Genomic Encyclopedia of Type Strains, Phase IV (KMG-IV): sequencing the most valuable type-strain genomes for metagenomic binning, comparative biology and taxonomic classification.</title>
        <authorList>
            <person name="Goeker M."/>
        </authorList>
    </citation>
    <scope>NUCLEOTIDE SEQUENCE [LARGE SCALE GENOMIC DNA]</scope>
    <source>
        <strain evidence="3 4">DSM 22008</strain>
    </source>
</reference>
<dbReference type="InParanoid" id="A0A420WED7"/>
<feature type="chain" id="PRO_5019273573" evidence="2">
    <location>
        <begin position="27"/>
        <end position="123"/>
    </location>
</feature>